<organism evidence="2 3">
    <name type="scientific">Microdochium bolleyi</name>
    <dbReference type="NCBI Taxonomy" id="196109"/>
    <lineage>
        <taxon>Eukaryota</taxon>
        <taxon>Fungi</taxon>
        <taxon>Dikarya</taxon>
        <taxon>Ascomycota</taxon>
        <taxon>Pezizomycotina</taxon>
        <taxon>Sordariomycetes</taxon>
        <taxon>Xylariomycetidae</taxon>
        <taxon>Xylariales</taxon>
        <taxon>Microdochiaceae</taxon>
        <taxon>Microdochium</taxon>
    </lineage>
</organism>
<evidence type="ECO:0000313" key="3">
    <source>
        <dbReference type="Proteomes" id="UP000070501"/>
    </source>
</evidence>
<reference evidence="3" key="1">
    <citation type="submission" date="2016-02" db="EMBL/GenBank/DDBJ databases">
        <title>Draft genome sequence of Microdochium bolleyi, a fungal endophyte of beachgrass.</title>
        <authorList>
            <consortium name="DOE Joint Genome Institute"/>
            <person name="David A.S."/>
            <person name="May G."/>
            <person name="Haridas S."/>
            <person name="Lim J."/>
            <person name="Wang M."/>
            <person name="Labutti K."/>
            <person name="Lipzen A."/>
            <person name="Barry K."/>
            <person name="Grigoriev I.V."/>
        </authorList>
    </citation>
    <scope>NUCLEOTIDE SEQUENCE [LARGE SCALE GENOMIC DNA]</scope>
    <source>
        <strain evidence="3">J235TASD1</strain>
    </source>
</reference>
<protein>
    <recommendedName>
        <fullName evidence="4">Secreted protein</fullName>
    </recommendedName>
</protein>
<feature type="signal peptide" evidence="1">
    <location>
        <begin position="1"/>
        <end position="21"/>
    </location>
</feature>
<keyword evidence="1" id="KW-0732">Signal</keyword>
<dbReference type="EMBL" id="KQ964273">
    <property type="protein sequence ID" value="KXJ85857.1"/>
    <property type="molecule type" value="Genomic_DNA"/>
</dbReference>
<gene>
    <name evidence="2" type="ORF">Micbo1qcDRAFT_180404</name>
</gene>
<dbReference type="Proteomes" id="UP000070501">
    <property type="component" value="Unassembled WGS sequence"/>
</dbReference>
<evidence type="ECO:0000313" key="2">
    <source>
        <dbReference type="EMBL" id="KXJ85857.1"/>
    </source>
</evidence>
<accession>A0A136ILK3</accession>
<keyword evidence="3" id="KW-1185">Reference proteome</keyword>
<evidence type="ECO:0008006" key="4">
    <source>
        <dbReference type="Google" id="ProtNLM"/>
    </source>
</evidence>
<dbReference type="InParanoid" id="A0A136ILK3"/>
<name>A0A136ILK3_9PEZI</name>
<feature type="chain" id="PRO_5007292780" description="Secreted protein" evidence="1">
    <location>
        <begin position="22"/>
        <end position="111"/>
    </location>
</feature>
<sequence length="111" mass="12559">MLIRLLLLSGLLLATLPLSLTKMLFKSNHSKYIRVSILLSSRIRFLLGPSTAFIWTETVENVMSMVVVASRRHWAIDLPRYAHGISEPVHGPAVIITNQDHDKLNITEKIE</sequence>
<proteinExistence type="predicted"/>
<dbReference type="AlphaFoldDB" id="A0A136ILK3"/>
<evidence type="ECO:0000256" key="1">
    <source>
        <dbReference type="SAM" id="SignalP"/>
    </source>
</evidence>